<feature type="signal peptide" evidence="6">
    <location>
        <begin position="1"/>
        <end position="23"/>
    </location>
</feature>
<gene>
    <name evidence="8" type="ORF">GTP44_10770</name>
</gene>
<feature type="active site" description="Charge relay system" evidence="5">
    <location>
        <position position="186"/>
    </location>
</feature>
<dbReference type="GO" id="GO:0004252">
    <property type="term" value="F:serine-type endopeptidase activity"/>
    <property type="evidence" value="ECO:0007669"/>
    <property type="project" value="UniProtKB-UniRule"/>
</dbReference>
<accession>A0A6L8MHM1</accession>
<reference evidence="8 9" key="1">
    <citation type="submission" date="2019-12" db="EMBL/GenBank/DDBJ databases">
        <title>Novel species isolated from a subtropical stream in China.</title>
        <authorList>
            <person name="Lu H."/>
        </authorList>
    </citation>
    <scope>NUCLEOTIDE SEQUENCE [LARGE SCALE GENOMIC DNA]</scope>
    <source>
        <strain evidence="8 9">FT50W</strain>
    </source>
</reference>
<dbReference type="InterPro" id="IPR000209">
    <property type="entry name" value="Peptidase_S8/S53_dom"/>
</dbReference>
<comment type="caution">
    <text evidence="8">The sequence shown here is derived from an EMBL/GenBank/DDBJ whole genome shotgun (WGS) entry which is preliminary data.</text>
</comment>
<evidence type="ECO:0000256" key="2">
    <source>
        <dbReference type="ARBA" id="ARBA00022670"/>
    </source>
</evidence>
<feature type="domain" description="Peptidase S8/S53" evidence="7">
    <location>
        <begin position="177"/>
        <end position="395"/>
    </location>
</feature>
<protein>
    <submittedName>
        <fullName evidence="8">S8 family serine peptidase</fullName>
    </submittedName>
</protein>
<evidence type="ECO:0000256" key="4">
    <source>
        <dbReference type="ARBA" id="ARBA00022825"/>
    </source>
</evidence>
<dbReference type="EMBL" id="WWCP01000010">
    <property type="protein sequence ID" value="MYM82433.1"/>
    <property type="molecule type" value="Genomic_DNA"/>
</dbReference>
<dbReference type="InterPro" id="IPR022398">
    <property type="entry name" value="Peptidase_S8_His-AS"/>
</dbReference>
<keyword evidence="2 5" id="KW-0645">Protease</keyword>
<feature type="active site" description="Charge relay system" evidence="5">
    <location>
        <position position="217"/>
    </location>
</feature>
<comment type="similarity">
    <text evidence="1 5">Belongs to the peptidase S8 family.</text>
</comment>
<dbReference type="Proteomes" id="UP000474565">
    <property type="component" value="Unassembled WGS sequence"/>
</dbReference>
<evidence type="ECO:0000256" key="1">
    <source>
        <dbReference type="ARBA" id="ARBA00011073"/>
    </source>
</evidence>
<name>A0A6L8MHM1_9BURK</name>
<keyword evidence="6" id="KW-0732">Signal</keyword>
<evidence type="ECO:0000259" key="7">
    <source>
        <dbReference type="Pfam" id="PF00082"/>
    </source>
</evidence>
<evidence type="ECO:0000256" key="5">
    <source>
        <dbReference type="PROSITE-ProRule" id="PRU01240"/>
    </source>
</evidence>
<dbReference type="PANTHER" id="PTHR43806:SF11">
    <property type="entry name" value="CEREVISIN-RELATED"/>
    <property type="match status" value="1"/>
</dbReference>
<dbReference type="InterPro" id="IPR015500">
    <property type="entry name" value="Peptidase_S8_subtilisin-rel"/>
</dbReference>
<dbReference type="InterPro" id="IPR023827">
    <property type="entry name" value="Peptidase_S8_Asp-AS"/>
</dbReference>
<dbReference type="PROSITE" id="PS00137">
    <property type="entry name" value="SUBTILASE_HIS"/>
    <property type="match status" value="1"/>
</dbReference>
<dbReference type="Gene3D" id="3.40.50.200">
    <property type="entry name" value="Peptidase S8/S53 domain"/>
    <property type="match status" value="1"/>
</dbReference>
<dbReference type="InterPro" id="IPR036852">
    <property type="entry name" value="Peptidase_S8/S53_dom_sf"/>
</dbReference>
<feature type="active site" description="Charge relay system" evidence="5">
    <location>
        <position position="365"/>
    </location>
</feature>
<dbReference type="InterPro" id="IPR050131">
    <property type="entry name" value="Peptidase_S8_subtilisin-like"/>
</dbReference>
<keyword evidence="3 5" id="KW-0378">Hydrolase</keyword>
<organism evidence="8 9">
    <name type="scientific">Duganella lactea</name>
    <dbReference type="NCBI Taxonomy" id="2692173"/>
    <lineage>
        <taxon>Bacteria</taxon>
        <taxon>Pseudomonadati</taxon>
        <taxon>Pseudomonadota</taxon>
        <taxon>Betaproteobacteria</taxon>
        <taxon>Burkholderiales</taxon>
        <taxon>Oxalobacteraceae</taxon>
        <taxon>Telluria group</taxon>
        <taxon>Duganella</taxon>
    </lineage>
</organism>
<evidence type="ECO:0000256" key="3">
    <source>
        <dbReference type="ARBA" id="ARBA00022801"/>
    </source>
</evidence>
<proteinExistence type="inferred from homology"/>
<dbReference type="SUPFAM" id="SSF52743">
    <property type="entry name" value="Subtilisin-like"/>
    <property type="match status" value="1"/>
</dbReference>
<feature type="chain" id="PRO_5027016264" evidence="6">
    <location>
        <begin position="24"/>
        <end position="435"/>
    </location>
</feature>
<dbReference type="RefSeq" id="WP_161019415.1">
    <property type="nucleotide sequence ID" value="NZ_WWCP01000010.1"/>
</dbReference>
<dbReference type="PANTHER" id="PTHR43806">
    <property type="entry name" value="PEPTIDASE S8"/>
    <property type="match status" value="1"/>
</dbReference>
<dbReference type="PROSITE" id="PS00136">
    <property type="entry name" value="SUBTILASE_ASP"/>
    <property type="match status" value="1"/>
</dbReference>
<dbReference type="PROSITE" id="PS51892">
    <property type="entry name" value="SUBTILASE"/>
    <property type="match status" value="1"/>
</dbReference>
<evidence type="ECO:0000256" key="6">
    <source>
        <dbReference type="SAM" id="SignalP"/>
    </source>
</evidence>
<keyword evidence="4 5" id="KW-0720">Serine protease</keyword>
<dbReference type="AlphaFoldDB" id="A0A6L8MHM1"/>
<dbReference type="PRINTS" id="PR00723">
    <property type="entry name" value="SUBTILISIN"/>
</dbReference>
<dbReference type="GO" id="GO:0006508">
    <property type="term" value="P:proteolysis"/>
    <property type="evidence" value="ECO:0007669"/>
    <property type="project" value="UniProtKB-KW"/>
</dbReference>
<evidence type="ECO:0000313" key="9">
    <source>
        <dbReference type="Proteomes" id="UP000474565"/>
    </source>
</evidence>
<dbReference type="Pfam" id="PF00082">
    <property type="entry name" value="Peptidase_S8"/>
    <property type="match status" value="1"/>
</dbReference>
<evidence type="ECO:0000313" key="8">
    <source>
        <dbReference type="EMBL" id="MYM82433.1"/>
    </source>
</evidence>
<sequence length="435" mass="45335">MRPLLARWLAVCLGLALLTGATAAQTESDLPQIGGPSTDVQTAGPAAPEAAANAEILVMFHLPAPHFRPDSYGSADYRDDAGRAARQRLAAQLAQEYQLELVEDWAMPVLSIDCYRMRLPAGMATAPLLAALAQDQRVAWTQLIQDFVAQGGSDPLYRTQPVAGAWQLAQVRKVATGRKVVVAVVDSGVESNHPDLAGQVALEENFVDQQKYVAELHGTAIAGVIAARAGNGIGIEGVAPEARLLALRACWQAGSATRCNSFTLAKALNFALANGAQVINLSLSGPQDRLLQQLVEVALARGIRVVGAVDPARPDGGFPANTPGVFAVASDGAAPHTGNHALTAPGRDIPTTMPGGRWGLVSGSSYAAAHVSGMLALLEQLKPQMPAARLRDSIVLNEGGVPLTGIDLCATISRISGRCSCACTHSSSSQFAQSP</sequence>